<dbReference type="Gene3D" id="3.30.420.10">
    <property type="entry name" value="Ribonuclease H-like superfamily/Ribonuclease H"/>
    <property type="match status" value="2"/>
</dbReference>
<dbReference type="InterPro" id="IPR041577">
    <property type="entry name" value="RT_RNaseH_2"/>
</dbReference>
<dbReference type="Pfam" id="PF00665">
    <property type="entry name" value="rve"/>
    <property type="match status" value="1"/>
</dbReference>
<dbReference type="Pfam" id="PF13456">
    <property type="entry name" value="RVT_3"/>
    <property type="match status" value="1"/>
</dbReference>
<evidence type="ECO:0000259" key="3">
    <source>
        <dbReference type="PROSITE" id="PS50879"/>
    </source>
</evidence>
<evidence type="ECO:0000313" key="5">
    <source>
        <dbReference type="EMBL" id="CAH67763.1"/>
    </source>
</evidence>
<feature type="region of interest" description="Disordered" evidence="2">
    <location>
        <begin position="1"/>
        <end position="58"/>
    </location>
</feature>
<dbReference type="Pfam" id="PF17919">
    <property type="entry name" value="RT_RNaseH_2"/>
    <property type="match status" value="1"/>
</dbReference>
<dbReference type="PANTHER" id="PTHR48475">
    <property type="entry name" value="RIBONUCLEASE H"/>
    <property type="match status" value="1"/>
</dbReference>
<dbReference type="GO" id="GO:0015074">
    <property type="term" value="P:DNA integration"/>
    <property type="evidence" value="ECO:0007669"/>
    <property type="project" value="InterPro"/>
</dbReference>
<dbReference type="InterPro" id="IPR021109">
    <property type="entry name" value="Peptidase_aspartic_dom_sf"/>
</dbReference>
<evidence type="ECO:0000256" key="1">
    <source>
        <dbReference type="SAM" id="Coils"/>
    </source>
</evidence>
<dbReference type="InterPro" id="IPR012337">
    <property type="entry name" value="RNaseH-like_sf"/>
</dbReference>
<evidence type="ECO:0000259" key="4">
    <source>
        <dbReference type="PROSITE" id="PS50994"/>
    </source>
</evidence>
<dbReference type="Pfam" id="PF03732">
    <property type="entry name" value="Retrotrans_gag"/>
    <property type="match status" value="1"/>
</dbReference>
<evidence type="ECO:0000256" key="2">
    <source>
        <dbReference type="SAM" id="MobiDB-lite"/>
    </source>
</evidence>
<dbReference type="Gene3D" id="2.40.70.10">
    <property type="entry name" value="Acid Proteases"/>
    <property type="match status" value="1"/>
</dbReference>
<feature type="region of interest" description="Disordered" evidence="2">
    <location>
        <begin position="879"/>
        <end position="899"/>
    </location>
</feature>
<dbReference type="InterPro" id="IPR002156">
    <property type="entry name" value="RNaseH_domain"/>
</dbReference>
<dbReference type="InterPro" id="IPR001584">
    <property type="entry name" value="Integrase_cat-core"/>
</dbReference>
<feature type="domain" description="RNase H type-1" evidence="3">
    <location>
        <begin position="1216"/>
        <end position="1345"/>
    </location>
</feature>
<proteinExistence type="predicted"/>
<dbReference type="GO" id="GO:0004523">
    <property type="term" value="F:RNA-DNA hybrid ribonuclease activity"/>
    <property type="evidence" value="ECO:0007669"/>
    <property type="project" value="InterPro"/>
</dbReference>
<dbReference type="EMBL" id="AL442108">
    <property type="protein sequence ID" value="CAH67763.1"/>
    <property type="molecule type" value="Genomic_DNA"/>
</dbReference>
<dbReference type="SUPFAM" id="SSF56672">
    <property type="entry name" value="DNA/RNA polymerases"/>
    <property type="match status" value="1"/>
</dbReference>
<name>Q25AH3_ORYSA</name>
<feature type="domain" description="Integrase catalytic" evidence="4">
    <location>
        <begin position="1469"/>
        <end position="1650"/>
    </location>
</feature>
<dbReference type="CDD" id="cd01647">
    <property type="entry name" value="RT_LTR"/>
    <property type="match status" value="1"/>
</dbReference>
<keyword evidence="1" id="KW-0175">Coiled coil</keyword>
<sequence>MPPKKVVKEKVARRKESNAAPDMAAEEGAEPSAPVAEDGGGPSASTSAPSQMPSAPAVSVQVPNAADVAKAAAVVRALQTRVEILSTSQLVVPQAALSQPAAAPTTLAAVQAQVSPDPETQAEADMEAMRQNMTRLQDMLRQMQEQQQAYEAARRTKVTSAPILQYSAGYVLPQVHPQVMTQPFPPHVAQAPMYFAGQQSAAVAAQVHHQPPSQVPQTVAEGASALLAQLQAFLQQLNQPHCISSTTPSAHPEGNTSQGAPNWLPPIQPGLGVSLWNQGPQFDFVNAAQAPTVRQQAPTPGFGTNQAPIQAAMTWSQPIFDPSMAAQQVHLVGVGQPNAMTQSRVQAAISPFATPYPQQGAVNRAGGEKGLPLSGGIKTRPIPSQFKFSPVPRYSGETDPKEFLSIYESAIEAAHGDENTKAKYFNLPANSIYSWEQLRDVFVLNFRGTYKEPKMQQHLLGIRQKQGESIREYMRRFSQAWCQVQDITEASVINAASAGLLEGELTRKIANKEPQTLEHLLRIIDGFARGEEDSKRRQAIQAEYDKASVTAAQAQAQVQVTEPPPLFVRQSQPAIQGQPPRQGQAPITWRKFRTDRAGKAVMAVEEVQALRKEFDAEKASNHQQPARKKVRKDLYCAFHGRSSHTTEQCRNIRQRGNAQDPRLQQGTTVEAPREAVQEQTPPAEQRQDKKMQIRMVHSITSAGKGAPQYLNQLISFGPEDAEEVMFPHQDPLVISAEIAGFEVRRILVDGGSSADVIFAEAYAKMGLPTQALTPAPASLRGFGREEVQVLGQALLLIAFGSGKNRREEQILFDVVDIPYNYNAIFGRATLNKFEAISHHNYLKLKMPGPTGVIVVKGLQPSAASKGDLAIINRAVHSVETEPHERPKHTPKPTPHGKITKVQIDDADPTKLDAFRLEERRSNFCRLVYKVLGKQLGRNVEAYVDDIVVKSRKAFDHAIDLQETFDSLRTAGIRLNPEKCVFGVRADKLLGFLVSERGIEANPEKIDAIQQMKPSSSVHEVQKLAGRIAALSRFLSKAPERGLPFFKTLRGAGKFNWTPECQAAFDELKQYLQSPPALISTPPGSELLLYLAASPVAVSAALVQETEFGQKLVYFISEALQGAKTRYIEMEKLAYALVMASRKLKHYFQAHKVIVPSQYPLGEILRGKEITGRLSKWAAELSLFDLHFVARSAIKSQVLANFVAEWTPVLTPDPEPAEQFWVMCSDGSWSHKGAGIAAVLFSPNGVPIRYAARLQFDTTNNAAEYEAVLLGLRKAKALGVRRLLIRTDSKLVVGHVNKSFEAKEEGMKRHLEAVRSMEKCFTGITVEHLPRDQNEEADALAKSAACGGPHSPGIFFEVLHAPSVPMDSSEVMAIDQEKLGEDSYDWRTPFVKHLETGWLPVDEAEAKRLQLRAMKYKMVSGQLYCSGVLQPLLRCISFAEGEEMAKEIHQGLCGTHQAARTVASKVFRQGVYWPTVLKVCVEQIKKWGLDIIGPFPVARNGYKFAIVAVEYFSRWIEAEPLGTITSAAVQKFVWKNIVCRFGVPKEFITDNAKQFDSDKFREMCEGLNMEIRFASVAHPQSNGAAERTNGKILEALKKRLEGAAKGKWPEELLSVLWALQTTPTRPTKFSLFMLLYGDEAMTPAELGANSPRVMFSGGEEGCEVSLELLEGVRVEALEHMHKYTTSTSATYNKKVRPMELMPGHLVLRKKANPVAVGKLESKWEGPYLIKHKSRTGCFRLSTLKGEEFDHSWNAASLKCFYV</sequence>
<feature type="region of interest" description="Disordered" evidence="2">
    <location>
        <begin position="647"/>
        <end position="690"/>
    </location>
</feature>
<feature type="compositionally biased region" description="Basic and acidic residues" evidence="2">
    <location>
        <begin position="1"/>
        <end position="17"/>
    </location>
</feature>
<feature type="compositionally biased region" description="Polar residues" evidence="2">
    <location>
        <begin position="647"/>
        <end position="668"/>
    </location>
</feature>
<dbReference type="PROSITE" id="PS50879">
    <property type="entry name" value="RNASE_H_1"/>
    <property type="match status" value="1"/>
</dbReference>
<dbReference type="InterPro" id="IPR043128">
    <property type="entry name" value="Rev_trsase/Diguanyl_cyclase"/>
</dbReference>
<gene>
    <name evidence="5" type="primary">H0124E07.10</name>
</gene>
<dbReference type="Gene3D" id="3.30.70.270">
    <property type="match status" value="2"/>
</dbReference>
<accession>Q25AH3</accession>
<feature type="coiled-coil region" evidence="1">
    <location>
        <begin position="119"/>
        <end position="156"/>
    </location>
</feature>
<dbReference type="InterPro" id="IPR005162">
    <property type="entry name" value="Retrotrans_gag_dom"/>
</dbReference>
<dbReference type="CDD" id="cd00303">
    <property type="entry name" value="retropepsin_like"/>
    <property type="match status" value="1"/>
</dbReference>
<dbReference type="PANTHER" id="PTHR48475:SF2">
    <property type="entry name" value="RIBONUCLEASE H"/>
    <property type="match status" value="1"/>
</dbReference>
<organism evidence="5">
    <name type="scientific">Oryza sativa</name>
    <name type="common">Rice</name>
    <dbReference type="NCBI Taxonomy" id="4530"/>
    <lineage>
        <taxon>Eukaryota</taxon>
        <taxon>Viridiplantae</taxon>
        <taxon>Streptophyta</taxon>
        <taxon>Embryophyta</taxon>
        <taxon>Tracheophyta</taxon>
        <taxon>Spermatophyta</taxon>
        <taxon>Magnoliopsida</taxon>
        <taxon>Liliopsida</taxon>
        <taxon>Poales</taxon>
        <taxon>Poaceae</taxon>
        <taxon>BOP clade</taxon>
        <taxon>Oryzoideae</taxon>
        <taxon>Oryzeae</taxon>
        <taxon>Oryzinae</taxon>
        <taxon>Oryza</taxon>
    </lineage>
</organism>
<dbReference type="GO" id="GO:0003676">
    <property type="term" value="F:nucleic acid binding"/>
    <property type="evidence" value="ECO:0007669"/>
    <property type="project" value="InterPro"/>
</dbReference>
<dbReference type="SUPFAM" id="SSF53098">
    <property type="entry name" value="Ribonuclease H-like"/>
    <property type="match status" value="2"/>
</dbReference>
<protein>
    <submittedName>
        <fullName evidence="5">H0124E07.10 protein</fullName>
    </submittedName>
</protein>
<dbReference type="InterPro" id="IPR043502">
    <property type="entry name" value="DNA/RNA_pol_sf"/>
</dbReference>
<reference evidence="5" key="1">
    <citation type="journal article" date="2002" name="Nature">
        <title>Sequence and analysis of rice chromosome 4.</title>
        <authorList>
            <person name="Feng Q."/>
            <person name="Zhang Y."/>
            <person name="Hao P."/>
            <person name="Wang S."/>
            <person name="Fu G."/>
            <person name="Huang Y."/>
            <person name="Li Y."/>
            <person name="Zhu J."/>
            <person name="Liu Y."/>
            <person name="Hu X."/>
            <person name="Jia P."/>
            <person name="Zhang Y."/>
            <person name="Zhao Q."/>
            <person name="Ying K."/>
            <person name="Yu S."/>
            <person name="Tang Y."/>
            <person name="Weng Q."/>
            <person name="Zhang L."/>
            <person name="Lu Y."/>
            <person name="Mu J."/>
            <person name="Lu Y."/>
            <person name="Zhang L.S."/>
            <person name="Yu Z."/>
            <person name="Fan D."/>
            <person name="Liu X."/>
            <person name="Lu T."/>
            <person name="Li C."/>
            <person name="Wu Y."/>
            <person name="Sun T."/>
            <person name="Lei H."/>
            <person name="Li T."/>
            <person name="Hu H."/>
            <person name="Guan J."/>
            <person name="Wu M."/>
            <person name="Zhang R."/>
            <person name="Zhou B."/>
            <person name="Chen Z."/>
            <person name="Chen L."/>
            <person name="Jin Z."/>
            <person name="Wang R."/>
            <person name="Yin H."/>
            <person name="Cai Z."/>
            <person name="Ren S."/>
            <person name="Lv G."/>
            <person name="Gu W."/>
            <person name="Zhu G."/>
            <person name="Tu Y."/>
            <person name="Jia J."/>
            <person name="Zhang Y."/>
            <person name="Chen J."/>
            <person name="Kang H."/>
            <person name="Chen X."/>
            <person name="Shao C."/>
            <person name="Sun Y."/>
            <person name="Hu Q."/>
            <person name="Zhang X."/>
            <person name="Zhang W."/>
            <person name="Wang L."/>
            <person name="Ding C."/>
            <person name="Sheng H."/>
            <person name="Gu J."/>
            <person name="Chen S."/>
            <person name="Ni L."/>
            <person name="Zhu F."/>
            <person name="Chen W."/>
            <person name="Lan L."/>
            <person name="Lai Y."/>
            <person name="Cheng Z."/>
            <person name="Gu M."/>
            <person name="Jiang J."/>
            <person name="Li J."/>
            <person name="Hong G."/>
            <person name="Xue Y."/>
            <person name="Han B."/>
        </authorList>
    </citation>
    <scope>NUCLEOTIDE SEQUENCE</scope>
</reference>
<dbReference type="InterPro" id="IPR036397">
    <property type="entry name" value="RNaseH_sf"/>
</dbReference>
<dbReference type="PROSITE" id="PS50994">
    <property type="entry name" value="INTEGRASE"/>
    <property type="match status" value="1"/>
</dbReference>
<dbReference type="CDD" id="cd09279">
    <property type="entry name" value="RNase_HI_like"/>
    <property type="match status" value="1"/>
</dbReference>